<dbReference type="AlphaFoldDB" id="A0A2K9ELT1"/>
<evidence type="ECO:0000313" key="2">
    <source>
        <dbReference type="Proteomes" id="UP000233534"/>
    </source>
</evidence>
<proteinExistence type="predicted"/>
<keyword evidence="2" id="KW-1185">Reference proteome</keyword>
<dbReference type="RefSeq" id="WP_101303768.1">
    <property type="nucleotide sequence ID" value="NZ_CP025197.1"/>
</dbReference>
<dbReference type="KEGG" id="hsc:HVS_15765"/>
<name>A0A2K9ELT1_9FIRM</name>
<evidence type="ECO:0000313" key="1">
    <source>
        <dbReference type="EMBL" id="AUG58993.1"/>
    </source>
</evidence>
<dbReference type="Proteomes" id="UP000233534">
    <property type="component" value="Chromosome"/>
</dbReference>
<organism evidence="1 2">
    <name type="scientific">Acetivibrio saccincola</name>
    <dbReference type="NCBI Taxonomy" id="1677857"/>
    <lineage>
        <taxon>Bacteria</taxon>
        <taxon>Bacillati</taxon>
        <taxon>Bacillota</taxon>
        <taxon>Clostridia</taxon>
        <taxon>Eubacteriales</taxon>
        <taxon>Oscillospiraceae</taxon>
        <taxon>Acetivibrio</taxon>
    </lineage>
</organism>
<sequence length="347" mass="40871">MGNKKDINLLPEEYRSVSPKVIARKKEGVKKEGILHKDVSDGIKGLMDMISSRVATIQYEKSKQKITEFSKNLKYRLTGNLQQNPGVKINLIQYLKNHKLRRLEKLLGLQKRDLIVSSKMNYMYCTDTGKVVIVDKDIGGEPCTVTIKESHKVTIKSVKFFKDNPFIFPVFNEKKLVGDIVYVDTNEIWYVDKDEATLVLFENDEPVFLKIDLKKLRHNKSYKELTNYLNNHKMLYLNEDLKKMLLEDRGLAVEDILRITMSYIIYKEDEEFRVILLGDNKEIYNEVKMHKLPNVNEEAWDILFSREIYDYIVKNGYSFDNFRQDEDFIEYCQEIGDRKVCVMRCKI</sequence>
<dbReference type="EMBL" id="CP025197">
    <property type="protein sequence ID" value="AUG58993.1"/>
    <property type="molecule type" value="Genomic_DNA"/>
</dbReference>
<gene>
    <name evidence="1" type="ORF">HVS_15765</name>
</gene>
<reference evidence="1 2" key="1">
    <citation type="submission" date="2017-12" db="EMBL/GenBank/DDBJ databases">
        <title>Complete genome sequence of Herbivorax saccincola GGR1, a novel Cellulosome-producing hydrolytic bacterium in a thermophilic biogas plant, established by Illumina and Nanopore MinION sequencing.</title>
        <authorList>
            <person name="Pechtl A."/>
            <person name="Ruckert C."/>
            <person name="Koeck D.E."/>
            <person name="Maus I."/>
            <person name="Winkler A."/>
            <person name="Kalinowski J."/>
            <person name="Puhler A."/>
            <person name="Schwarz W.W."/>
            <person name="Zverlov V.V."/>
            <person name="Schluter A."/>
            <person name="Liebl W."/>
        </authorList>
    </citation>
    <scope>NUCLEOTIDE SEQUENCE [LARGE SCALE GENOMIC DNA]</scope>
    <source>
        <strain evidence="2">SR1</strain>
    </source>
</reference>
<accession>A0A2K9ELT1</accession>
<protein>
    <submittedName>
        <fullName evidence="1">Uncharacterized protein</fullName>
    </submittedName>
</protein>